<name>A0A6S6T5G1_9BACT</name>
<keyword evidence="4 6" id="KW-1133">Transmembrane helix</keyword>
<evidence type="ECO:0000256" key="3">
    <source>
        <dbReference type="ARBA" id="ARBA00022692"/>
    </source>
</evidence>
<keyword evidence="2" id="KW-1003">Cell membrane</keyword>
<feature type="transmembrane region" description="Helical" evidence="6">
    <location>
        <begin position="293"/>
        <end position="315"/>
    </location>
</feature>
<dbReference type="AlphaFoldDB" id="A0A6S6T5G1"/>
<dbReference type="InterPro" id="IPR020846">
    <property type="entry name" value="MFS_dom"/>
</dbReference>
<feature type="transmembrane region" description="Helical" evidence="6">
    <location>
        <begin position="79"/>
        <end position="97"/>
    </location>
</feature>
<evidence type="ECO:0000256" key="5">
    <source>
        <dbReference type="ARBA" id="ARBA00023136"/>
    </source>
</evidence>
<feature type="transmembrane region" description="Helical" evidence="6">
    <location>
        <begin position="358"/>
        <end position="375"/>
    </location>
</feature>
<gene>
    <name evidence="8" type="ORF">HELGO_WM7185</name>
</gene>
<feature type="transmembrane region" description="Helical" evidence="6">
    <location>
        <begin position="46"/>
        <end position="67"/>
    </location>
</feature>
<sequence>MPNKFQRNLKISLLLVATLGVMSGITIVSSLPLISQTFSEIPHIDFLSKLMLTIPSMVIAFFAPFVGMIVDKWGRLKPLYIGIILFILGGSSGLYLHDFYIILIGRAILGLGVALIMTSSTALIGDYFDEASRHKFMSVQGLSVALGGIVFITLGGLLAQMHWSYPFAIYLIPLLFLPFLFFSLYEPQKHKVSMEVGEIESSLLPVYITAFFAMVLFYMMPTQLPYLIVNTLNEEPQTVGFVIVTAMIFNALTSMQYAKIKARLSYLQIYSFTFVLFGLGLFIMSQAHSIPHLFYSTVFIGMAFGLLLVNTNAWFLSEVHASKRGKASGILTSSFFLGQFSSPLIFQPIVAHSDIQTLFLLVAIVSVLTSLILFIKTRGSKK</sequence>
<feature type="domain" description="Major facilitator superfamily (MFS) profile" evidence="7">
    <location>
        <begin position="9"/>
        <end position="381"/>
    </location>
</feature>
<organism evidence="8">
    <name type="scientific">uncultured Sulfurovum sp</name>
    <dbReference type="NCBI Taxonomy" id="269237"/>
    <lineage>
        <taxon>Bacteria</taxon>
        <taxon>Pseudomonadati</taxon>
        <taxon>Campylobacterota</taxon>
        <taxon>Epsilonproteobacteria</taxon>
        <taxon>Campylobacterales</taxon>
        <taxon>Sulfurovaceae</taxon>
        <taxon>Sulfurovum</taxon>
        <taxon>environmental samples</taxon>
    </lineage>
</organism>
<evidence type="ECO:0000256" key="6">
    <source>
        <dbReference type="SAM" id="Phobius"/>
    </source>
</evidence>
<feature type="transmembrane region" description="Helical" evidence="6">
    <location>
        <begin position="136"/>
        <end position="159"/>
    </location>
</feature>
<evidence type="ECO:0000259" key="7">
    <source>
        <dbReference type="PROSITE" id="PS50850"/>
    </source>
</evidence>
<dbReference type="SUPFAM" id="SSF103473">
    <property type="entry name" value="MFS general substrate transporter"/>
    <property type="match status" value="1"/>
</dbReference>
<dbReference type="PANTHER" id="PTHR43124">
    <property type="entry name" value="PURINE EFFLUX PUMP PBUE"/>
    <property type="match status" value="1"/>
</dbReference>
<proteinExistence type="predicted"/>
<dbReference type="Pfam" id="PF07690">
    <property type="entry name" value="MFS_1"/>
    <property type="match status" value="2"/>
</dbReference>
<feature type="transmembrane region" description="Helical" evidence="6">
    <location>
        <begin position="238"/>
        <end position="257"/>
    </location>
</feature>
<dbReference type="Gene3D" id="1.20.1250.20">
    <property type="entry name" value="MFS general substrate transporter like domains"/>
    <property type="match status" value="1"/>
</dbReference>
<accession>A0A6S6T5G1</accession>
<dbReference type="GO" id="GO:0005886">
    <property type="term" value="C:plasma membrane"/>
    <property type="evidence" value="ECO:0007669"/>
    <property type="project" value="UniProtKB-SubCell"/>
</dbReference>
<reference evidence="8" key="1">
    <citation type="submission" date="2020-01" db="EMBL/GenBank/DDBJ databases">
        <authorList>
            <person name="Meier V. D."/>
            <person name="Meier V D."/>
        </authorList>
    </citation>
    <scope>NUCLEOTIDE SEQUENCE</scope>
    <source>
        <strain evidence="8">HLG_WM_MAG_04</strain>
    </source>
</reference>
<comment type="subcellular location">
    <subcellularLocation>
        <location evidence="1">Cell membrane</location>
        <topology evidence="1">Multi-pass membrane protein</topology>
    </subcellularLocation>
</comment>
<feature type="transmembrane region" description="Helical" evidence="6">
    <location>
        <begin position="103"/>
        <end position="124"/>
    </location>
</feature>
<evidence type="ECO:0000256" key="1">
    <source>
        <dbReference type="ARBA" id="ARBA00004651"/>
    </source>
</evidence>
<keyword evidence="3 6" id="KW-0812">Transmembrane</keyword>
<dbReference type="PROSITE" id="PS50850">
    <property type="entry name" value="MFS"/>
    <property type="match status" value="1"/>
</dbReference>
<dbReference type="InterPro" id="IPR036259">
    <property type="entry name" value="MFS_trans_sf"/>
</dbReference>
<evidence type="ECO:0000256" key="4">
    <source>
        <dbReference type="ARBA" id="ARBA00022989"/>
    </source>
</evidence>
<dbReference type="EMBL" id="CACVAX010000044">
    <property type="protein sequence ID" value="CAA6815991.1"/>
    <property type="molecule type" value="Genomic_DNA"/>
</dbReference>
<feature type="transmembrane region" description="Helical" evidence="6">
    <location>
        <begin position="327"/>
        <end position="346"/>
    </location>
</feature>
<dbReference type="InterPro" id="IPR050189">
    <property type="entry name" value="MFS_Efflux_Transporters"/>
</dbReference>
<feature type="transmembrane region" description="Helical" evidence="6">
    <location>
        <begin position="206"/>
        <end position="226"/>
    </location>
</feature>
<dbReference type="InterPro" id="IPR011701">
    <property type="entry name" value="MFS"/>
</dbReference>
<dbReference type="PANTHER" id="PTHR43124:SF3">
    <property type="entry name" value="CHLORAMPHENICOL EFFLUX PUMP RV0191"/>
    <property type="match status" value="1"/>
</dbReference>
<dbReference type="CDD" id="cd17473">
    <property type="entry name" value="MFS_arabinose_efflux_permease_like"/>
    <property type="match status" value="1"/>
</dbReference>
<keyword evidence="5 6" id="KW-0472">Membrane</keyword>
<protein>
    <recommendedName>
        <fullName evidence="7">Major facilitator superfamily (MFS) profile domain-containing protein</fullName>
    </recommendedName>
</protein>
<dbReference type="GO" id="GO:0022857">
    <property type="term" value="F:transmembrane transporter activity"/>
    <property type="evidence" value="ECO:0007669"/>
    <property type="project" value="InterPro"/>
</dbReference>
<evidence type="ECO:0000313" key="8">
    <source>
        <dbReference type="EMBL" id="CAA6815991.1"/>
    </source>
</evidence>
<evidence type="ECO:0000256" key="2">
    <source>
        <dbReference type="ARBA" id="ARBA00022475"/>
    </source>
</evidence>
<feature type="transmembrane region" description="Helical" evidence="6">
    <location>
        <begin position="165"/>
        <end position="185"/>
    </location>
</feature>
<feature type="transmembrane region" description="Helical" evidence="6">
    <location>
        <begin position="269"/>
        <end position="287"/>
    </location>
</feature>